<dbReference type="Proteomes" id="UP001501803">
    <property type="component" value="Unassembled WGS sequence"/>
</dbReference>
<feature type="domain" description="NADP-dependent oxidoreductase" evidence="1">
    <location>
        <begin position="17"/>
        <end position="326"/>
    </location>
</feature>
<dbReference type="CDD" id="cd19152">
    <property type="entry name" value="AKR_AKR15A"/>
    <property type="match status" value="1"/>
</dbReference>
<dbReference type="PANTHER" id="PTHR42686:SF1">
    <property type="entry name" value="GH17980P-RELATED"/>
    <property type="match status" value="1"/>
</dbReference>
<dbReference type="RefSeq" id="WP_345065663.1">
    <property type="nucleotide sequence ID" value="NZ_BAABCN010000004.1"/>
</dbReference>
<protein>
    <submittedName>
        <fullName evidence="2">Aldo/keto reductase</fullName>
    </submittedName>
</protein>
<name>A0ABP7KJC6_9MICO</name>
<keyword evidence="3" id="KW-1185">Reference proteome</keyword>
<proteinExistence type="predicted"/>
<reference evidence="3" key="1">
    <citation type="journal article" date="2019" name="Int. J. Syst. Evol. Microbiol.">
        <title>The Global Catalogue of Microorganisms (GCM) 10K type strain sequencing project: providing services to taxonomists for standard genome sequencing and annotation.</title>
        <authorList>
            <consortium name="The Broad Institute Genomics Platform"/>
            <consortium name="The Broad Institute Genome Sequencing Center for Infectious Disease"/>
            <person name="Wu L."/>
            <person name="Ma J."/>
        </authorList>
    </citation>
    <scope>NUCLEOTIDE SEQUENCE [LARGE SCALE GENOMIC DNA]</scope>
    <source>
        <strain evidence="3">JCM 17021</strain>
    </source>
</reference>
<dbReference type="Pfam" id="PF00248">
    <property type="entry name" value="Aldo_ket_red"/>
    <property type="match status" value="1"/>
</dbReference>
<dbReference type="Gene3D" id="3.20.20.100">
    <property type="entry name" value="NADP-dependent oxidoreductase domain"/>
    <property type="match status" value="1"/>
</dbReference>
<dbReference type="SUPFAM" id="SSF51430">
    <property type="entry name" value="NAD(P)-linked oxidoreductase"/>
    <property type="match status" value="1"/>
</dbReference>
<dbReference type="PANTHER" id="PTHR42686">
    <property type="entry name" value="GH17980P-RELATED"/>
    <property type="match status" value="1"/>
</dbReference>
<accession>A0ABP7KJC6</accession>
<organism evidence="2 3">
    <name type="scientific">Leifsonia kafniensis</name>
    <dbReference type="NCBI Taxonomy" id="475957"/>
    <lineage>
        <taxon>Bacteria</taxon>
        <taxon>Bacillati</taxon>
        <taxon>Actinomycetota</taxon>
        <taxon>Actinomycetes</taxon>
        <taxon>Micrococcales</taxon>
        <taxon>Microbacteriaceae</taxon>
        <taxon>Leifsonia</taxon>
    </lineage>
</organism>
<dbReference type="InterPro" id="IPR020471">
    <property type="entry name" value="AKR"/>
</dbReference>
<dbReference type="InterPro" id="IPR036812">
    <property type="entry name" value="NAD(P)_OxRdtase_dom_sf"/>
</dbReference>
<dbReference type="InterPro" id="IPR023210">
    <property type="entry name" value="NADP_OxRdtase_dom"/>
</dbReference>
<gene>
    <name evidence="2" type="ORF">GCM10022381_19920</name>
</gene>
<sequence>MSANEPRRFEPAVPFGKLSFGAASLGNLFQAISDDEAEATLETAWHLGIRYFDTAPHYGLGLSERRLGRFLAGKPRDEFVISTKVGRLLEPTPERAAERDSAWFDVPATARRVWDYSFDGIRSSLDDSLERLGLDRVDVLYLHDPEQYAGPGTLGAVASGALATLVGLREEGVVSGIGVGSADLGILADALDQADLDILMVSNRYSLLDPSARAELAPMCLERGVSMVSVGVFNSGLLAEPVPRSDSHFEYGDVPPGMLARAQLVAEVCSDHGVELPAAALQYSLRHPAVVTVAVGAGHPEQVRQNHERMHAELPDELWSALREHAQIPV</sequence>
<evidence type="ECO:0000313" key="3">
    <source>
        <dbReference type="Proteomes" id="UP001501803"/>
    </source>
</evidence>
<comment type="caution">
    <text evidence="2">The sequence shown here is derived from an EMBL/GenBank/DDBJ whole genome shotgun (WGS) entry which is preliminary data.</text>
</comment>
<evidence type="ECO:0000313" key="2">
    <source>
        <dbReference type="EMBL" id="GAA3877435.1"/>
    </source>
</evidence>
<evidence type="ECO:0000259" key="1">
    <source>
        <dbReference type="Pfam" id="PF00248"/>
    </source>
</evidence>
<dbReference type="EMBL" id="BAABCN010000004">
    <property type="protein sequence ID" value="GAA3877435.1"/>
    <property type="molecule type" value="Genomic_DNA"/>
</dbReference>